<proteinExistence type="predicted"/>
<dbReference type="OrthoDB" id="9776021at2"/>
<dbReference type="InterPro" id="IPR050742">
    <property type="entry name" value="Helicase_Restrict-Modif_Enz"/>
</dbReference>
<dbReference type="PANTHER" id="PTHR47396">
    <property type="entry name" value="TYPE I RESTRICTION ENZYME ECOKI R PROTEIN"/>
    <property type="match status" value="1"/>
</dbReference>
<dbReference type="Proteomes" id="UP000318331">
    <property type="component" value="Unassembled WGS sequence"/>
</dbReference>
<dbReference type="EMBL" id="VFPN01000001">
    <property type="protein sequence ID" value="TQM66364.1"/>
    <property type="molecule type" value="Genomic_DNA"/>
</dbReference>
<evidence type="ECO:0000313" key="2">
    <source>
        <dbReference type="EMBL" id="TQM66364.1"/>
    </source>
</evidence>
<comment type="caution">
    <text evidence="2">The sequence shown here is derived from an EMBL/GenBank/DDBJ whole genome shotgun (WGS) entry which is preliminary data.</text>
</comment>
<feature type="compositionally biased region" description="Polar residues" evidence="1">
    <location>
        <begin position="196"/>
        <end position="205"/>
    </location>
</feature>
<dbReference type="GO" id="GO:0005829">
    <property type="term" value="C:cytosol"/>
    <property type="evidence" value="ECO:0007669"/>
    <property type="project" value="TreeGrafter"/>
</dbReference>
<dbReference type="PANTHER" id="PTHR47396:SF1">
    <property type="entry name" value="ATP-DEPENDENT HELICASE IRC3-RELATED"/>
    <property type="match status" value="1"/>
</dbReference>
<evidence type="ECO:0000256" key="1">
    <source>
        <dbReference type="SAM" id="MobiDB-lite"/>
    </source>
</evidence>
<protein>
    <submittedName>
        <fullName evidence="2">Type III restriction enzyme</fullName>
    </submittedName>
</protein>
<dbReference type="InterPro" id="IPR027417">
    <property type="entry name" value="P-loop_NTPase"/>
</dbReference>
<gene>
    <name evidence="2" type="ORF">FB466_1204</name>
</gene>
<reference evidence="2 3" key="1">
    <citation type="submission" date="2019-06" db="EMBL/GenBank/DDBJ databases">
        <title>Sequencing the genomes of 1000 actinobacteria strains.</title>
        <authorList>
            <person name="Klenk H.-P."/>
        </authorList>
    </citation>
    <scope>NUCLEOTIDE SEQUENCE [LARGE SCALE GENOMIC DNA]</scope>
    <source>
        <strain evidence="2 3">DSM 18031</strain>
    </source>
</reference>
<feature type="compositionally biased region" description="Low complexity" evidence="1">
    <location>
        <begin position="183"/>
        <end position="193"/>
    </location>
</feature>
<dbReference type="AlphaFoldDB" id="A0A543I6Y7"/>
<keyword evidence="3" id="KW-1185">Reference proteome</keyword>
<evidence type="ECO:0000313" key="3">
    <source>
        <dbReference type="Proteomes" id="UP000318331"/>
    </source>
</evidence>
<organism evidence="2 3">
    <name type="scientific">Klugiella xanthotipulae</name>
    <dbReference type="NCBI Taxonomy" id="244735"/>
    <lineage>
        <taxon>Bacteria</taxon>
        <taxon>Bacillati</taxon>
        <taxon>Actinomycetota</taxon>
        <taxon>Actinomycetes</taxon>
        <taxon>Micrococcales</taxon>
        <taxon>Microbacteriaceae</taxon>
        <taxon>Klugiella</taxon>
    </lineage>
</organism>
<feature type="region of interest" description="Disordered" evidence="1">
    <location>
        <begin position="177"/>
        <end position="205"/>
    </location>
</feature>
<dbReference type="SUPFAM" id="SSF52540">
    <property type="entry name" value="P-loop containing nucleoside triphosphate hydrolases"/>
    <property type="match status" value="1"/>
</dbReference>
<sequence length="1017" mass="112507">MNLQRHIFPLAERLGLAVADDIAAFEAGLPAPILTRVTPTTAELLRYWFAPEYRDSRQVNFHRGQRDAILHIIYAHEVLACTSLRDLFQHLAPTAPEAGPEAGGRQPGSQHPLYAAKMATGTGKTWVLSALLVWQYLNAAASPEDVRFTRNFLIVTPGLIVYDRMLDAFLGPRITPPPPAPHGPATRGHGAAARLGTTTPSTGQRDFSGSDLYRFRDLFVPDGSRTAVFSFVRGNVVTKEDIGVRTTGSGVIAITNWHLLAGKRDPGMLDEAYADTTEAAENDENDATSTARTAALAIVPLTPGTATGNDLDALDRRAQRGRAMRWLAELPSLLVFNDEAHHARSAPAGQRGTITGEAAAGEVEWHKSLTRLATPLGRRFMRVDFSATPYTPTGRGRKDRAYFPHIVVDCDLLDAMNQGLVKSIVLDTRREVLALGEHPLDFRAERDEHGRVSSLSAGQRVMLRAGLSKLDILDRQFADAGPTKHPKLLVVVENTEVSPLVEDYLLECGLAPDDVLRVDSGRKAELGEAQWAHLRDRLDAIDTQPHPRVIISVLMLREGFDVNNICVIVPLRSSASDILLEQTIGRGLRLMWRGDPTLDELKRDTRERMHAHREPTNYHDVLFVVEHPRYADFYRNELGDGLVAQVGDTEVTARGDAITVERRPDYANFDVAVPIILHTADERLRPPTITVGELPLSPYLLDDLLSLAGRHETFVSQDIQEGTQFGEYRVDAGGSPTRGYNDYLADVTARVTGTKNRSFTRDGLLRRHPAPRPVLPLYRPLVARVADNYIRTRMFGRDFDPRAGDAWRALLPEAVTNNLVGTLTAALLSALHTETVGEAEVRHRRISEVVSITARSSSAIPVTKSVYPLLPVPSRGGGLERLFIEWADADGAVEALVKVHEHRHDFLRRPYLTAQHVPAHYSPDFLVRTAECVYVVETKASSALSDDNVRRKADAARAWCHQLNELPAHHRDHRSWHYVILDEESVRSWHSGGGRASDLLAHARLVPPQVGAPGRLF</sequence>
<name>A0A543I6Y7_9MICO</name>
<dbReference type="RefSeq" id="WP_141916592.1">
    <property type="nucleotide sequence ID" value="NZ_BAAAYS010000003.1"/>
</dbReference>
<dbReference type="Gene3D" id="3.40.50.300">
    <property type="entry name" value="P-loop containing nucleotide triphosphate hydrolases"/>
    <property type="match status" value="1"/>
</dbReference>
<accession>A0A543I6Y7</accession>